<dbReference type="PANTHER" id="PTHR44846">
    <property type="entry name" value="MANNOSYL-D-GLYCERATE TRANSPORT/METABOLISM SYSTEM REPRESSOR MNGR-RELATED"/>
    <property type="match status" value="1"/>
</dbReference>
<dbReference type="Proteomes" id="UP000233375">
    <property type="component" value="Unassembled WGS sequence"/>
</dbReference>
<keyword evidence="6" id="KW-1185">Reference proteome</keyword>
<accession>A0A2N0Z048</accession>
<dbReference type="InterPro" id="IPR036390">
    <property type="entry name" value="WH_DNA-bd_sf"/>
</dbReference>
<organism evidence="5 6">
    <name type="scientific">Niallia nealsonii</name>
    <dbReference type="NCBI Taxonomy" id="115979"/>
    <lineage>
        <taxon>Bacteria</taxon>
        <taxon>Bacillati</taxon>
        <taxon>Bacillota</taxon>
        <taxon>Bacilli</taxon>
        <taxon>Bacillales</taxon>
        <taxon>Bacillaceae</taxon>
        <taxon>Niallia</taxon>
    </lineage>
</organism>
<dbReference type="PANTHER" id="PTHR44846:SF4">
    <property type="entry name" value="HTH GNTR-TYPE DOMAIN-CONTAINING PROTEIN"/>
    <property type="match status" value="1"/>
</dbReference>
<keyword evidence="3" id="KW-0804">Transcription</keyword>
<dbReference type="InterPro" id="IPR028978">
    <property type="entry name" value="Chorismate_lyase_/UTRA_dom_sf"/>
</dbReference>
<dbReference type="SUPFAM" id="SSF46785">
    <property type="entry name" value="Winged helix' DNA-binding domain"/>
    <property type="match status" value="1"/>
</dbReference>
<keyword evidence="1" id="KW-0805">Transcription regulation</keyword>
<evidence type="ECO:0000313" key="5">
    <source>
        <dbReference type="EMBL" id="PKG22875.1"/>
    </source>
</evidence>
<dbReference type="SUPFAM" id="SSF64288">
    <property type="entry name" value="Chorismate lyase-like"/>
    <property type="match status" value="1"/>
</dbReference>
<dbReference type="RefSeq" id="WP_101177896.1">
    <property type="nucleotide sequence ID" value="NZ_PISE01000031.1"/>
</dbReference>
<reference evidence="5 6" key="1">
    <citation type="journal article" date="2003" name="Int. J. Syst. Evol. Microbiol.">
        <title>Bacillus nealsonii sp. nov., isolated from a spacecraft-assembly facility, whose spores are gamma-radiation resistant.</title>
        <authorList>
            <person name="Venkateswaran K."/>
            <person name="Kempf M."/>
            <person name="Chen F."/>
            <person name="Satomi M."/>
            <person name="Nicholson W."/>
            <person name="Kern R."/>
        </authorList>
    </citation>
    <scope>NUCLEOTIDE SEQUENCE [LARGE SCALE GENOMIC DNA]</scope>
    <source>
        <strain evidence="5 6">FO-92</strain>
    </source>
</reference>
<evidence type="ECO:0000256" key="3">
    <source>
        <dbReference type="ARBA" id="ARBA00023163"/>
    </source>
</evidence>
<dbReference type="InterPro" id="IPR000524">
    <property type="entry name" value="Tscrpt_reg_HTH_GntR"/>
</dbReference>
<sequence length="236" mass="27329">MLKYQEIAIEIEKYIEENALQQGDKLPVLETLMTQFAVSKSTITKSLDLLEKKGMVFQVRGSGIFVRRHKRKGYISLLSNQGFKKDLEDYHITSNIIELDVRTPTEEASHNLNIEPNADVYYVKRIRYINGQTLCVEESYYNKAIISYLNKEIVSESIFDYIREGLGLKVGFTDSYLHIDKLNDEEANYLGLNKGDPKLYVEGIFHLTNGQPFDFSKVTYNYQQSQFFIQSNGYLL</sequence>
<protein>
    <submittedName>
        <fullName evidence="5">GntR family transcriptional regulator</fullName>
    </submittedName>
</protein>
<dbReference type="GO" id="GO:0003677">
    <property type="term" value="F:DNA binding"/>
    <property type="evidence" value="ECO:0007669"/>
    <property type="project" value="UniProtKB-KW"/>
</dbReference>
<dbReference type="PROSITE" id="PS50949">
    <property type="entry name" value="HTH_GNTR"/>
    <property type="match status" value="1"/>
</dbReference>
<comment type="caution">
    <text evidence="5">The sequence shown here is derived from an EMBL/GenBank/DDBJ whole genome shotgun (WGS) entry which is preliminary data.</text>
</comment>
<dbReference type="Gene3D" id="3.40.1410.10">
    <property type="entry name" value="Chorismate lyase-like"/>
    <property type="match status" value="1"/>
</dbReference>
<dbReference type="SMART" id="SM00866">
    <property type="entry name" value="UTRA"/>
    <property type="match status" value="1"/>
</dbReference>
<name>A0A2N0Z048_9BACI</name>
<dbReference type="SMART" id="SM00345">
    <property type="entry name" value="HTH_GNTR"/>
    <property type="match status" value="1"/>
</dbReference>
<dbReference type="OrthoDB" id="2141316at2"/>
<gene>
    <name evidence="5" type="ORF">CWS01_14425</name>
</gene>
<evidence type="ECO:0000256" key="2">
    <source>
        <dbReference type="ARBA" id="ARBA00023125"/>
    </source>
</evidence>
<evidence type="ECO:0000259" key="4">
    <source>
        <dbReference type="PROSITE" id="PS50949"/>
    </source>
</evidence>
<dbReference type="GO" id="GO:0003700">
    <property type="term" value="F:DNA-binding transcription factor activity"/>
    <property type="evidence" value="ECO:0007669"/>
    <property type="project" value="InterPro"/>
</dbReference>
<dbReference type="AlphaFoldDB" id="A0A2N0Z048"/>
<feature type="domain" description="HTH gntR-type" evidence="4">
    <location>
        <begin position="1"/>
        <end position="69"/>
    </location>
</feature>
<dbReference type="Pfam" id="PF07702">
    <property type="entry name" value="UTRA"/>
    <property type="match status" value="1"/>
</dbReference>
<dbReference type="Gene3D" id="1.10.10.10">
    <property type="entry name" value="Winged helix-like DNA-binding domain superfamily/Winged helix DNA-binding domain"/>
    <property type="match status" value="1"/>
</dbReference>
<keyword evidence="2" id="KW-0238">DNA-binding</keyword>
<dbReference type="InterPro" id="IPR036388">
    <property type="entry name" value="WH-like_DNA-bd_sf"/>
</dbReference>
<proteinExistence type="predicted"/>
<dbReference type="EMBL" id="PISE01000031">
    <property type="protein sequence ID" value="PKG22875.1"/>
    <property type="molecule type" value="Genomic_DNA"/>
</dbReference>
<evidence type="ECO:0000313" key="6">
    <source>
        <dbReference type="Proteomes" id="UP000233375"/>
    </source>
</evidence>
<dbReference type="Pfam" id="PF00392">
    <property type="entry name" value="GntR"/>
    <property type="match status" value="1"/>
</dbReference>
<dbReference type="GO" id="GO:0045892">
    <property type="term" value="P:negative regulation of DNA-templated transcription"/>
    <property type="evidence" value="ECO:0007669"/>
    <property type="project" value="TreeGrafter"/>
</dbReference>
<dbReference type="InterPro" id="IPR011663">
    <property type="entry name" value="UTRA"/>
</dbReference>
<evidence type="ECO:0000256" key="1">
    <source>
        <dbReference type="ARBA" id="ARBA00023015"/>
    </source>
</evidence>
<dbReference type="InterPro" id="IPR050679">
    <property type="entry name" value="Bact_HTH_transcr_reg"/>
</dbReference>
<dbReference type="CDD" id="cd07377">
    <property type="entry name" value="WHTH_GntR"/>
    <property type="match status" value="1"/>
</dbReference>